<gene>
    <name evidence="3" type="ORF">FHL15_009686</name>
</gene>
<dbReference type="SUPFAM" id="SSF53098">
    <property type="entry name" value="Ribonuclease H-like"/>
    <property type="match status" value="1"/>
</dbReference>
<feature type="region of interest" description="Disordered" evidence="1">
    <location>
        <begin position="82"/>
        <end position="108"/>
    </location>
</feature>
<dbReference type="OrthoDB" id="5552842at2759"/>
<keyword evidence="4" id="KW-1185">Reference proteome</keyword>
<comment type="caution">
    <text evidence="3">The sequence shown here is derived from an EMBL/GenBank/DDBJ whole genome shotgun (WGS) entry which is preliminary data.</text>
</comment>
<dbReference type="GO" id="GO:0004520">
    <property type="term" value="F:DNA endonuclease activity"/>
    <property type="evidence" value="ECO:0007669"/>
    <property type="project" value="TreeGrafter"/>
</dbReference>
<sequence length="378" mass="41424">MTASSLSVIPRSLRVEQLKRLSFLCGLTVGGRKEELITRLNAAVDNPPLPLPSRSRAGPVVLSIDLGIRNLAFSLLAPVPSSVPVPRKASPKSKKNSGATPPPSFLATSPPSIKLHAWQRLSLLENPTGVLAQKGDEDALDVDTTTGVFAPAALAKTANTFLQETVLRFKPLPTHILIERQRWRSGGGTAVLEWTLRVNTLEAMLHASLRTLRDVGVWKGEVLSVRPERVGQLFLDADGLSTRRATPKTELKEDETGASTTKPKKKRTTSTEIKKLKIELLNQWLSQGDPIVQPGTVEVGHMLDAYRDVPKAPKRSRSKRVTEEDGPRGDLPTLDKKLDDLTDSLMQGMAWLRWQDNIALLRTESGVEQLLGQGTKYA</sequence>
<dbReference type="EMBL" id="VFLP01000068">
    <property type="protein sequence ID" value="TRX89388.1"/>
    <property type="molecule type" value="Genomic_DNA"/>
</dbReference>
<dbReference type="Pfam" id="PF09159">
    <property type="entry name" value="Ydc2-catalyt"/>
    <property type="match status" value="1"/>
</dbReference>
<dbReference type="GO" id="GO:0005739">
    <property type="term" value="C:mitochondrion"/>
    <property type="evidence" value="ECO:0007669"/>
    <property type="project" value="TreeGrafter"/>
</dbReference>
<evidence type="ECO:0000259" key="2">
    <source>
        <dbReference type="PROSITE" id="PS50800"/>
    </source>
</evidence>
<feature type="region of interest" description="Disordered" evidence="1">
    <location>
        <begin position="308"/>
        <end position="336"/>
    </location>
</feature>
<evidence type="ECO:0000256" key="1">
    <source>
        <dbReference type="SAM" id="MobiDB-lite"/>
    </source>
</evidence>
<dbReference type="GO" id="GO:0000403">
    <property type="term" value="F:Y-form DNA binding"/>
    <property type="evidence" value="ECO:0007669"/>
    <property type="project" value="TreeGrafter"/>
</dbReference>
<dbReference type="InterPro" id="IPR015242">
    <property type="entry name" value="Ydc2_cat"/>
</dbReference>
<dbReference type="Proteomes" id="UP000319160">
    <property type="component" value="Unassembled WGS sequence"/>
</dbReference>
<evidence type="ECO:0000313" key="3">
    <source>
        <dbReference type="EMBL" id="TRX89388.1"/>
    </source>
</evidence>
<organism evidence="3 4">
    <name type="scientific">Xylaria flabelliformis</name>
    <dbReference type="NCBI Taxonomy" id="2512241"/>
    <lineage>
        <taxon>Eukaryota</taxon>
        <taxon>Fungi</taxon>
        <taxon>Dikarya</taxon>
        <taxon>Ascomycota</taxon>
        <taxon>Pezizomycotina</taxon>
        <taxon>Sordariomycetes</taxon>
        <taxon>Xylariomycetidae</taxon>
        <taxon>Xylariales</taxon>
        <taxon>Xylariaceae</taxon>
        <taxon>Xylaria</taxon>
    </lineage>
</organism>
<dbReference type="InterPro" id="IPR012337">
    <property type="entry name" value="RNaseH-like_sf"/>
</dbReference>
<dbReference type="CDD" id="cd16963">
    <property type="entry name" value="CCE1"/>
    <property type="match status" value="1"/>
</dbReference>
<accession>A0A553HN54</accession>
<dbReference type="InterPro" id="IPR036397">
    <property type="entry name" value="RNaseH_sf"/>
</dbReference>
<evidence type="ECO:0000313" key="4">
    <source>
        <dbReference type="Proteomes" id="UP000319160"/>
    </source>
</evidence>
<feature type="region of interest" description="Disordered" evidence="1">
    <location>
        <begin position="244"/>
        <end position="270"/>
    </location>
</feature>
<dbReference type="GO" id="GO:0000402">
    <property type="term" value="F:crossed form four-way junction DNA binding"/>
    <property type="evidence" value="ECO:0007669"/>
    <property type="project" value="TreeGrafter"/>
</dbReference>
<reference evidence="4" key="1">
    <citation type="submission" date="2019-06" db="EMBL/GenBank/DDBJ databases">
        <title>Draft genome sequence of the griseofulvin-producing fungus Xylaria cubensis strain G536.</title>
        <authorList>
            <person name="Mead M.E."/>
            <person name="Raja H.A."/>
            <person name="Steenwyk J.L."/>
            <person name="Knowles S.L."/>
            <person name="Oberlies N.H."/>
            <person name="Rokas A."/>
        </authorList>
    </citation>
    <scope>NUCLEOTIDE SEQUENCE [LARGE SCALE GENOMIC DNA]</scope>
    <source>
        <strain evidence="4">G536</strain>
    </source>
</reference>
<dbReference type="GO" id="GO:0070336">
    <property type="term" value="F:flap-structured DNA binding"/>
    <property type="evidence" value="ECO:0007669"/>
    <property type="project" value="TreeGrafter"/>
</dbReference>
<dbReference type="AlphaFoldDB" id="A0A553HN54"/>
<dbReference type="PANTHER" id="PTHR28072:SF1">
    <property type="entry name" value="CRUCIFORM CUTTING ENDONUCLEASE 1, MITOCHONDRIAL-RELATED"/>
    <property type="match status" value="1"/>
</dbReference>
<dbReference type="PROSITE" id="PS50800">
    <property type="entry name" value="SAP"/>
    <property type="match status" value="1"/>
</dbReference>
<feature type="domain" description="SAP" evidence="2">
    <location>
        <begin position="10"/>
        <end position="44"/>
    </location>
</feature>
<dbReference type="STRING" id="2512241.A0A553HN54"/>
<protein>
    <recommendedName>
        <fullName evidence="2">SAP domain-containing protein</fullName>
    </recommendedName>
</protein>
<dbReference type="Gene3D" id="3.30.420.10">
    <property type="entry name" value="Ribonuclease H-like superfamily/Ribonuclease H"/>
    <property type="match status" value="1"/>
</dbReference>
<dbReference type="InterPro" id="IPR003034">
    <property type="entry name" value="SAP_dom"/>
</dbReference>
<dbReference type="PANTHER" id="PTHR28072">
    <property type="entry name" value="CRUCIFORM CUTTING ENDONUCLEASE 1, MITOCHONDRIAL-RELATED"/>
    <property type="match status" value="1"/>
</dbReference>
<dbReference type="InterPro" id="IPR039197">
    <property type="entry name" value="Mrs1/Cce1"/>
</dbReference>
<proteinExistence type="predicted"/>
<name>A0A553HN54_9PEZI</name>
<feature type="compositionally biased region" description="Basic and acidic residues" evidence="1">
    <location>
        <begin position="320"/>
        <end position="336"/>
    </location>
</feature>